<accession>A0A816GK73</accession>
<dbReference type="InterPro" id="IPR011047">
    <property type="entry name" value="Quinoprotein_ADH-like_sf"/>
</dbReference>
<comment type="caution">
    <text evidence="1">The sequence shown here is derived from an EMBL/GenBank/DDBJ whole genome shotgun (WGS) entry which is preliminary data.</text>
</comment>
<proteinExistence type="predicted"/>
<evidence type="ECO:0000313" key="1">
    <source>
        <dbReference type="EMBL" id="CAF1675493.1"/>
    </source>
</evidence>
<keyword evidence="2" id="KW-1185">Reference proteome</keyword>
<dbReference type="InterPro" id="IPR015943">
    <property type="entry name" value="WD40/YVTN_repeat-like_dom_sf"/>
</dbReference>
<organism evidence="1 2">
    <name type="scientific">Adineta ricciae</name>
    <name type="common">Rotifer</name>
    <dbReference type="NCBI Taxonomy" id="249248"/>
    <lineage>
        <taxon>Eukaryota</taxon>
        <taxon>Metazoa</taxon>
        <taxon>Spiralia</taxon>
        <taxon>Gnathifera</taxon>
        <taxon>Rotifera</taxon>
        <taxon>Eurotatoria</taxon>
        <taxon>Bdelloidea</taxon>
        <taxon>Adinetida</taxon>
        <taxon>Adinetidae</taxon>
        <taxon>Adineta</taxon>
    </lineage>
</organism>
<feature type="non-terminal residue" evidence="1">
    <location>
        <position position="544"/>
    </location>
</feature>
<dbReference type="Gene3D" id="2.130.10.10">
    <property type="entry name" value="YVTN repeat-like/Quinoprotein amine dehydrogenase"/>
    <property type="match status" value="1"/>
</dbReference>
<dbReference type="Proteomes" id="UP000663828">
    <property type="component" value="Unassembled WGS sequence"/>
</dbReference>
<dbReference type="AlphaFoldDB" id="A0A816GK73"/>
<sequence length="544" mass="62381">MGFFSVVNKGKVDILSNIELNSNQTYFVTSHDERTKEKYTGALISSNKIQLILCNQFNATMCSIARTVQFSSSKVNAGLFIPDSQSLYIGTDSGLHRLDLNTNEIVYNLNQINQSVSSITLSTKYRTIFIGTEEKLWMEQYSNGTSEWRFEHVTGLIDAPITSLVYDSNQDQLWIGQNTGITLLLPKILSTGRLVWYFVRLSGYKSNPGSYTSHLPLMNITALAMSYATPFDNRIWLGSTYGLMRYHSTRDEWRVFNSARYMPMFSSMVNVSSIGIVNRMRNASDQLGCSVVAITSAGLSVLRFEMWTLKKKSDYFQSYLDQPNRHLRYGYVSGCDMTRQGDPNSCIKGPNDNDGLWTSMYLSSQVFRYVLTNDSSVQQSAWKHFQALYFLSQVTGKSGYPARSIARRDEFPPADDWFPSPTNSSLQYKGDTSSDEIVGHQFIYPLVYDYLCQDAQQCSQAYEILLNITDHIITHDLYLIGENHTHTTWGIWNPREINNNSFYQETRGLNSLQILSFLFQAYRLTKNDQYLDRIDELIQFYQYD</sequence>
<dbReference type="EMBL" id="CAJNOR010013853">
    <property type="protein sequence ID" value="CAF1675493.1"/>
    <property type="molecule type" value="Genomic_DNA"/>
</dbReference>
<protein>
    <submittedName>
        <fullName evidence="1">Uncharacterized protein</fullName>
    </submittedName>
</protein>
<reference evidence="1" key="1">
    <citation type="submission" date="2021-02" db="EMBL/GenBank/DDBJ databases">
        <authorList>
            <person name="Nowell W R."/>
        </authorList>
    </citation>
    <scope>NUCLEOTIDE SEQUENCE</scope>
</reference>
<name>A0A816GK73_ADIRI</name>
<dbReference type="SUPFAM" id="SSF50998">
    <property type="entry name" value="Quinoprotein alcohol dehydrogenase-like"/>
    <property type="match status" value="1"/>
</dbReference>
<evidence type="ECO:0000313" key="2">
    <source>
        <dbReference type="Proteomes" id="UP000663828"/>
    </source>
</evidence>
<gene>
    <name evidence="1" type="ORF">XAT740_LOCUS59517</name>
</gene>